<evidence type="ECO:0000256" key="8">
    <source>
        <dbReference type="ARBA" id="ARBA00023163"/>
    </source>
</evidence>
<evidence type="ECO:0000259" key="15">
    <source>
        <dbReference type="PROSITE" id="PS51057"/>
    </source>
</evidence>
<dbReference type="GO" id="GO:0000978">
    <property type="term" value="F:RNA polymerase II cis-regulatory region sequence-specific DNA binding"/>
    <property type="evidence" value="ECO:0007669"/>
    <property type="project" value="TreeGrafter"/>
</dbReference>
<accession>P91739</accession>
<evidence type="ECO:0000256" key="6">
    <source>
        <dbReference type="ARBA" id="ARBA00023125"/>
    </source>
</evidence>
<keyword evidence="3" id="KW-0217">Developmental protein</keyword>
<sequence>MMHRPGTFRPAFPLEGQGRVNQLGGVFINGRPLPNHIRHKIVEMAAHGIRPCVISRQLRVSHGCVSKILCRYQETGSIKPGAIGGSKPKVTNSEIESKIEQYKKDSPSMFSWEIRDQLIKEGLCDRSSAPTVSAISRILRSKGCDTSNESAEDPENGNTNSDTSSNGATGEREADEGDSDCDSEPELPLKRKQRRSRTTFSADQLEELERCFERTHYPDIYTREELAQRTRLTEARVQVWFSNRRARWRKQMAAQQLPAIHPHHTHPHLPHHLGAYHQTIAAAGMSAHNYMLQAAAAAQHQPPPSSNPLAQNGHSSHYAAHHPSAHGHLPTTPTAASAGTSVCGPIESSFASPTAHDLGSVHRHTHHPLSSPLHHAHPYSQAGMRYDGSHDAALNVAAVAAGYGLVGASAAAARYSAQFPSTAFGDGYHQHHSLSPESSIFGVNGSVHSHAPGAADLTVSDYGPRQTESSHVRQHQSSAAVGGSTTRTSENHSPSSSSPRQQHQTQGGISHDSVSGNGRRSESSAGSHDNHPRNGVSNSTSSPVTTSESHVSGMPESVYNQRPSNAPMHLQQQSHQHSAAHLQHLRGGPSVDHTSCNGNQMIQSSQYSLMHRSNVPEHSSIQSAAAYSAGFGVTADPSMATAAHQYHTTHNPFASCQYSGYGQAASDYENAGITALRMKSREHSAALGLISVGAGGATSMQPAY</sequence>
<keyword evidence="8" id="KW-0804">Transcription</keyword>
<dbReference type="PANTHER" id="PTHR45636">
    <property type="entry name" value="PAIRED BOX PROTEIN PAX-6-RELATED-RELATED"/>
    <property type="match status" value="1"/>
</dbReference>
<dbReference type="PANTHER" id="PTHR45636:SF49">
    <property type="entry name" value="PAIRED BOX PROTEIN 3 HOMOLOG"/>
    <property type="match status" value="1"/>
</dbReference>
<dbReference type="InterPro" id="IPR043565">
    <property type="entry name" value="PAX_fam"/>
</dbReference>
<dbReference type="GO" id="GO:0005634">
    <property type="term" value="C:nucleus"/>
    <property type="evidence" value="ECO:0007669"/>
    <property type="project" value="UniProtKB-SubCell"/>
</dbReference>
<dbReference type="CDD" id="cd00131">
    <property type="entry name" value="PAX"/>
    <property type="match status" value="1"/>
</dbReference>
<feature type="region of interest" description="Disordered" evidence="12">
    <location>
        <begin position="143"/>
        <end position="200"/>
    </location>
</feature>
<dbReference type="InterPro" id="IPR001356">
    <property type="entry name" value="HD"/>
</dbReference>
<dbReference type="AlphaFoldDB" id="P91739"/>
<reference evidence="16" key="2">
    <citation type="journal article" date="1997" name="Dev. Biol.">
        <title>Neural tube is partially dorsalized by overexpression of HrPax-37: the ascidian homologue of Pax-3 and Pax-7.</title>
        <authorList>
            <person name="Wada H."/>
            <person name="Holland P.W."/>
            <person name="Sato S."/>
            <person name="Yamamoto H."/>
            <person name="Satoh N."/>
        </authorList>
    </citation>
    <scope>NUCLEOTIDE SEQUENCE</scope>
</reference>
<feature type="compositionally biased region" description="Low complexity" evidence="12">
    <location>
        <begin position="569"/>
        <end position="582"/>
    </location>
</feature>
<dbReference type="PROSITE" id="PS50803">
    <property type="entry name" value="OAR"/>
    <property type="match status" value="1"/>
</dbReference>
<name>P91739_HALRO</name>
<evidence type="ECO:0000256" key="9">
    <source>
        <dbReference type="ARBA" id="ARBA00023242"/>
    </source>
</evidence>
<feature type="DNA-binding region" description="Homeobox" evidence="10">
    <location>
        <begin position="193"/>
        <end position="252"/>
    </location>
</feature>
<feature type="compositionally biased region" description="Polar residues" evidence="12">
    <location>
        <begin position="475"/>
        <end position="492"/>
    </location>
</feature>
<evidence type="ECO:0000259" key="13">
    <source>
        <dbReference type="PROSITE" id="PS50071"/>
    </source>
</evidence>
<dbReference type="SMART" id="SM00389">
    <property type="entry name" value="HOX"/>
    <property type="match status" value="1"/>
</dbReference>
<dbReference type="InterPro" id="IPR001523">
    <property type="entry name" value="Paired_dom"/>
</dbReference>
<organism evidence="16">
    <name type="scientific">Halocynthia roretzi</name>
    <name type="common">Sea squirt</name>
    <name type="synonym">Cynthia roretzi</name>
    <dbReference type="NCBI Taxonomy" id="7729"/>
    <lineage>
        <taxon>Eukaryota</taxon>
        <taxon>Metazoa</taxon>
        <taxon>Chordata</taxon>
        <taxon>Tunicata</taxon>
        <taxon>Ascidiacea</taxon>
        <taxon>Stolidobranchia</taxon>
        <taxon>Pyuridae</taxon>
        <taxon>Halocynthia</taxon>
    </lineage>
</organism>
<dbReference type="PROSITE" id="PS51057">
    <property type="entry name" value="PAIRED_2"/>
    <property type="match status" value="1"/>
</dbReference>
<dbReference type="CDD" id="cd00086">
    <property type="entry name" value="homeodomain"/>
    <property type="match status" value="1"/>
</dbReference>
<evidence type="ECO:0000256" key="5">
    <source>
        <dbReference type="ARBA" id="ARBA00023015"/>
    </source>
</evidence>
<dbReference type="InterPro" id="IPR036388">
    <property type="entry name" value="WH-like_DNA-bd_sf"/>
</dbReference>
<evidence type="ECO:0000256" key="10">
    <source>
        <dbReference type="PROSITE-ProRule" id="PRU00108"/>
    </source>
</evidence>
<feature type="domain" description="OAR" evidence="14">
    <location>
        <begin position="671"/>
        <end position="684"/>
    </location>
</feature>
<dbReference type="GO" id="GO:0000981">
    <property type="term" value="F:DNA-binding transcription factor activity, RNA polymerase II-specific"/>
    <property type="evidence" value="ECO:0007669"/>
    <property type="project" value="InterPro"/>
</dbReference>
<evidence type="ECO:0000313" key="16">
    <source>
        <dbReference type="EMBL" id="BAA12289.1"/>
    </source>
</evidence>
<dbReference type="PROSITE" id="PS00034">
    <property type="entry name" value="PAIRED_1"/>
    <property type="match status" value="1"/>
</dbReference>
<dbReference type="Pfam" id="PF00292">
    <property type="entry name" value="PAX"/>
    <property type="match status" value="1"/>
</dbReference>
<evidence type="ECO:0000256" key="12">
    <source>
        <dbReference type="SAM" id="MobiDB-lite"/>
    </source>
</evidence>
<dbReference type="InterPro" id="IPR017970">
    <property type="entry name" value="Homeobox_CS"/>
</dbReference>
<keyword evidence="5" id="KW-0805">Transcription regulation</keyword>
<keyword evidence="6 10" id="KW-0238">DNA-binding</keyword>
<feature type="region of interest" description="Disordered" evidence="12">
    <location>
        <begin position="354"/>
        <end position="382"/>
    </location>
</feature>
<feature type="compositionally biased region" description="Acidic residues" evidence="12">
    <location>
        <begin position="173"/>
        <end position="185"/>
    </location>
</feature>
<feature type="compositionally biased region" description="Low complexity" evidence="12">
    <location>
        <begin position="536"/>
        <end position="552"/>
    </location>
</feature>
<evidence type="ECO:0000256" key="3">
    <source>
        <dbReference type="ARBA" id="ARBA00022473"/>
    </source>
</evidence>
<dbReference type="InterPro" id="IPR043182">
    <property type="entry name" value="PAIRED_DNA-bd_dom"/>
</dbReference>
<evidence type="ECO:0000256" key="2">
    <source>
        <dbReference type="ARBA" id="ARBA00005733"/>
    </source>
</evidence>
<keyword evidence="4" id="KW-0563">Paired box</keyword>
<reference evidence="16" key="1">
    <citation type="journal article" date="1996" name="Nature">
        <title>Origin of patterning in neural tubes.</title>
        <authorList>
            <person name="Wada H."/>
            <person name="Holland P.W."/>
            <person name="Satoh N."/>
        </authorList>
    </citation>
    <scope>NUCLEOTIDE SEQUENCE</scope>
</reference>
<protein>
    <submittedName>
        <fullName evidence="16">Pax-37</fullName>
    </submittedName>
</protein>
<feature type="domain" description="Homeobox" evidence="13">
    <location>
        <begin position="191"/>
        <end position="251"/>
    </location>
</feature>
<dbReference type="Gene3D" id="1.10.10.10">
    <property type="entry name" value="Winged helix-like DNA-binding domain superfamily/Winged helix DNA-binding domain"/>
    <property type="match status" value="2"/>
</dbReference>
<evidence type="ECO:0000256" key="4">
    <source>
        <dbReference type="ARBA" id="ARBA00022724"/>
    </source>
</evidence>
<keyword evidence="9 10" id="KW-0539">Nucleus</keyword>
<dbReference type="PROSITE" id="PS50071">
    <property type="entry name" value="HOMEOBOX_2"/>
    <property type="match status" value="1"/>
</dbReference>
<evidence type="ECO:0000256" key="7">
    <source>
        <dbReference type="ARBA" id="ARBA00023155"/>
    </source>
</evidence>
<feature type="compositionally biased region" description="Polar residues" evidence="12">
    <location>
        <begin position="500"/>
        <end position="527"/>
    </location>
</feature>
<feature type="region of interest" description="Disordered" evidence="12">
    <location>
        <begin position="452"/>
        <end position="597"/>
    </location>
</feature>
<proteinExistence type="evidence at transcript level"/>
<gene>
    <name evidence="16" type="primary">HrPax-37</name>
</gene>
<dbReference type="FunFam" id="1.10.10.10:FF:000031">
    <property type="entry name" value="Paired box protein Pax-7"/>
    <property type="match status" value="1"/>
</dbReference>
<feature type="compositionally biased region" description="Low complexity" evidence="12">
    <location>
        <begin position="326"/>
        <end position="340"/>
    </location>
</feature>
<feature type="domain" description="Paired" evidence="15">
    <location>
        <begin position="16"/>
        <end position="142"/>
    </location>
</feature>
<feature type="region of interest" description="Disordered" evidence="12">
    <location>
        <begin position="294"/>
        <end position="340"/>
    </location>
</feature>
<dbReference type="Gene3D" id="1.10.10.60">
    <property type="entry name" value="Homeodomain-like"/>
    <property type="match status" value="1"/>
</dbReference>
<dbReference type="Pfam" id="PF00046">
    <property type="entry name" value="Homeodomain"/>
    <property type="match status" value="1"/>
</dbReference>
<dbReference type="InterPro" id="IPR003654">
    <property type="entry name" value="OAR_dom"/>
</dbReference>
<dbReference type="SUPFAM" id="SSF46689">
    <property type="entry name" value="Homeodomain-like"/>
    <property type="match status" value="2"/>
</dbReference>
<dbReference type="PRINTS" id="PR00027">
    <property type="entry name" value="PAIREDBOX"/>
</dbReference>
<dbReference type="EMBL" id="D84254">
    <property type="protein sequence ID" value="BAA12289.1"/>
    <property type="molecule type" value="mRNA"/>
</dbReference>
<evidence type="ECO:0000259" key="14">
    <source>
        <dbReference type="PROSITE" id="PS50803"/>
    </source>
</evidence>
<dbReference type="PROSITE" id="PS00027">
    <property type="entry name" value="HOMEOBOX_1"/>
    <property type="match status" value="1"/>
</dbReference>
<dbReference type="FunFam" id="1.10.10.10:FF:000003">
    <property type="entry name" value="Paired box protein Pax-6"/>
    <property type="match status" value="1"/>
</dbReference>
<evidence type="ECO:0000256" key="1">
    <source>
        <dbReference type="ARBA" id="ARBA00004123"/>
    </source>
</evidence>
<dbReference type="InterPro" id="IPR009057">
    <property type="entry name" value="Homeodomain-like_sf"/>
</dbReference>
<evidence type="ECO:0000256" key="11">
    <source>
        <dbReference type="RuleBase" id="RU000682"/>
    </source>
</evidence>
<dbReference type="SMART" id="SM00351">
    <property type="entry name" value="PAX"/>
    <property type="match status" value="1"/>
</dbReference>
<dbReference type="FunFam" id="1.10.10.60:FF:000035">
    <property type="entry name" value="paired box protein Pax-3 isoform X2"/>
    <property type="match status" value="1"/>
</dbReference>
<comment type="subcellular location">
    <subcellularLocation>
        <location evidence="1 10 11">Nucleus</location>
    </subcellularLocation>
</comment>
<comment type="similarity">
    <text evidence="2">Belongs to the paired homeobox family.</text>
</comment>
<feature type="compositionally biased region" description="Low complexity" evidence="12">
    <location>
        <begin position="156"/>
        <end position="169"/>
    </location>
</feature>
<keyword evidence="7 10" id="KW-0371">Homeobox</keyword>